<dbReference type="OrthoDB" id="8455876at2"/>
<gene>
    <name evidence="2" type="ORF">MMSR116_05705</name>
</gene>
<dbReference type="KEGG" id="mmes:MMSR116_05705"/>
<dbReference type="Proteomes" id="UP000012488">
    <property type="component" value="Chromosome"/>
</dbReference>
<keyword evidence="1" id="KW-1133">Transmembrane helix</keyword>
<feature type="transmembrane region" description="Helical" evidence="1">
    <location>
        <begin position="139"/>
        <end position="159"/>
    </location>
</feature>
<organism evidence="2 3">
    <name type="scientific">Methylobacterium mesophilicum SR1.6/6</name>
    <dbReference type="NCBI Taxonomy" id="908290"/>
    <lineage>
        <taxon>Bacteria</taxon>
        <taxon>Pseudomonadati</taxon>
        <taxon>Pseudomonadota</taxon>
        <taxon>Alphaproteobacteria</taxon>
        <taxon>Hyphomicrobiales</taxon>
        <taxon>Methylobacteriaceae</taxon>
        <taxon>Methylobacterium</taxon>
    </lineage>
</organism>
<proteinExistence type="predicted"/>
<evidence type="ECO:0000313" key="2">
    <source>
        <dbReference type="EMBL" id="QGY01450.1"/>
    </source>
</evidence>
<dbReference type="RefSeq" id="WP_010683164.1">
    <property type="nucleotide sequence ID" value="NZ_CP043538.1"/>
</dbReference>
<accession>A0A6B9FEG6</accession>
<protein>
    <submittedName>
        <fullName evidence="2">Uncharacterized protein</fullName>
    </submittedName>
</protein>
<evidence type="ECO:0000256" key="1">
    <source>
        <dbReference type="SAM" id="Phobius"/>
    </source>
</evidence>
<feature type="transmembrane region" description="Helical" evidence="1">
    <location>
        <begin position="63"/>
        <end position="85"/>
    </location>
</feature>
<dbReference type="AlphaFoldDB" id="A0A6B9FEG6"/>
<keyword evidence="1" id="KW-0472">Membrane</keyword>
<feature type="transmembrane region" description="Helical" evidence="1">
    <location>
        <begin position="97"/>
        <end position="119"/>
    </location>
</feature>
<evidence type="ECO:0000313" key="3">
    <source>
        <dbReference type="Proteomes" id="UP000012488"/>
    </source>
</evidence>
<keyword evidence="1" id="KW-0812">Transmembrane</keyword>
<reference evidence="2 3" key="2">
    <citation type="journal article" date="2013" name="Genome Announc.">
        <title>Draft Genome Sequence of Methylobacterium mesophilicum Strain SR1.6/6, Isolated from Citrus sinensis.</title>
        <authorList>
            <person name="Marinho Almeida D."/>
            <person name="Dini-Andreote F."/>
            <person name="Camargo Neves A.A."/>
            <person name="Juca Ramos R.T."/>
            <person name="Andreote F.D."/>
            <person name="Carneiro A.R."/>
            <person name="Oliveira de Souza Lima A."/>
            <person name="Caracciolo Gomes de Sa P.H."/>
            <person name="Ribeiro Barbosa M.S."/>
            <person name="Araujo W.L."/>
            <person name="Silva A."/>
        </authorList>
    </citation>
    <scope>NUCLEOTIDE SEQUENCE [LARGE SCALE GENOMIC DNA]</scope>
    <source>
        <strain evidence="2 3">SR1.6/6</strain>
    </source>
</reference>
<reference evidence="2 3" key="1">
    <citation type="journal article" date="2012" name="Genet. Mol. Biol.">
        <title>Analysis of 16S rRNA and mxaF genes revealing insights into Methylobacterium niche-specific plant association.</title>
        <authorList>
            <person name="Dourado M.N."/>
            <person name="Andreote F.D."/>
            <person name="Dini-Andreote F."/>
            <person name="Conti R."/>
            <person name="Araujo J.M."/>
            <person name="Araujo W.L."/>
        </authorList>
    </citation>
    <scope>NUCLEOTIDE SEQUENCE [LARGE SCALE GENOMIC DNA]</scope>
    <source>
        <strain evidence="2 3">SR1.6/6</strain>
    </source>
</reference>
<sequence length="175" mass="17765">MHAVGRLFLGAFALLLAIPTGLAVLVSALLVDPAAQAWLTGGALAGLDMALSDLSAGLPPEGLILFVAGLAKALFVLLVVPPAFVGLGGEILARRGLLWYGAGCGLLTAALPWLTRGAVRSRDTGRNSGVNPDLLAAEARLTLILFVVGAGAGLVYWLIAGRSAGFVREAREGGA</sequence>
<name>A0A6B9FEG6_9HYPH</name>
<dbReference type="EMBL" id="CP043538">
    <property type="protein sequence ID" value="QGY01450.1"/>
    <property type="molecule type" value="Genomic_DNA"/>
</dbReference>